<dbReference type="AlphaFoldDB" id="A0A8H3HTA9"/>
<protein>
    <submittedName>
        <fullName evidence="2">Uncharacterized protein</fullName>
    </submittedName>
</protein>
<dbReference type="PANTHER" id="PTHR32251:SF23">
    <property type="entry name" value="3-OXO-5-ALPHA-STEROID 4-DEHYDROGENASE (DUF1295)"/>
    <property type="match status" value="1"/>
</dbReference>
<gene>
    <name evidence="2" type="ORF">RDB_LOCUS173349</name>
</gene>
<keyword evidence="1" id="KW-0472">Membrane</keyword>
<evidence type="ECO:0000313" key="2">
    <source>
        <dbReference type="EMBL" id="CAE6533658.1"/>
    </source>
</evidence>
<organism evidence="2 3">
    <name type="scientific">Rhizoctonia solani</name>
    <dbReference type="NCBI Taxonomy" id="456999"/>
    <lineage>
        <taxon>Eukaryota</taxon>
        <taxon>Fungi</taxon>
        <taxon>Dikarya</taxon>
        <taxon>Basidiomycota</taxon>
        <taxon>Agaricomycotina</taxon>
        <taxon>Agaricomycetes</taxon>
        <taxon>Cantharellales</taxon>
        <taxon>Ceratobasidiaceae</taxon>
        <taxon>Rhizoctonia</taxon>
    </lineage>
</organism>
<reference evidence="2" key="1">
    <citation type="submission" date="2021-01" db="EMBL/GenBank/DDBJ databases">
        <authorList>
            <person name="Kaushik A."/>
        </authorList>
    </citation>
    <scope>NUCLEOTIDE SEQUENCE</scope>
    <source>
        <strain evidence="2">AG6-10EEA</strain>
    </source>
</reference>
<proteinExistence type="predicted"/>
<dbReference type="Pfam" id="PF06966">
    <property type="entry name" value="DUF1295"/>
    <property type="match status" value="1"/>
</dbReference>
<name>A0A8H3HTA9_9AGAM</name>
<comment type="caution">
    <text evidence="2">The sequence shown here is derived from an EMBL/GenBank/DDBJ whole genome shotgun (WGS) entry which is preliminary data.</text>
</comment>
<dbReference type="Proteomes" id="UP000663853">
    <property type="component" value="Unassembled WGS sequence"/>
</dbReference>
<feature type="transmembrane region" description="Helical" evidence="1">
    <location>
        <begin position="78"/>
        <end position="98"/>
    </location>
</feature>
<feature type="transmembrane region" description="Helical" evidence="1">
    <location>
        <begin position="16"/>
        <end position="34"/>
    </location>
</feature>
<sequence>MAPVHDLRPTGLDPTLAFPVKFCLFNIAWTFLAGEITGNVSQVDRVWTFLPVLYSAYWGLYLPIYGSEDNAWVKEQGISPRAALMVLLQVIWSLRLSYNTARRGLFNLRDEDYRWAIVRAKIPSWLFSLLNFGFIALTQNVLLFIMAFPVHHALFQRDLPLATSDYALAALTVTVLAIQFTADNQQHAFQSFKHSRPPANTSAITISDVQTDQKSEGPFGANAWPGARIEWTNEDVKRGFVTKGLWAWSRHPNFLCEQTFWYLQALFPILASTSLSEVTDPDIITALWPLVPPLALSALFFASTPLTESISSGKYPEYKAYQSRVGMFSPTDTLWKGLLLRVRGQLDRVNEIVYGSPHGKAE</sequence>
<feature type="transmembrane region" description="Helical" evidence="1">
    <location>
        <begin position="124"/>
        <end position="146"/>
    </location>
</feature>
<dbReference type="Gene3D" id="1.20.120.1630">
    <property type="match status" value="1"/>
</dbReference>
<feature type="transmembrane region" description="Helical" evidence="1">
    <location>
        <begin position="46"/>
        <end position="66"/>
    </location>
</feature>
<dbReference type="GO" id="GO:0016020">
    <property type="term" value="C:membrane"/>
    <property type="evidence" value="ECO:0007669"/>
    <property type="project" value="TreeGrafter"/>
</dbReference>
<dbReference type="InterPro" id="IPR010721">
    <property type="entry name" value="UstE-like"/>
</dbReference>
<evidence type="ECO:0000256" key="1">
    <source>
        <dbReference type="SAM" id="Phobius"/>
    </source>
</evidence>
<evidence type="ECO:0000313" key="3">
    <source>
        <dbReference type="Proteomes" id="UP000663853"/>
    </source>
</evidence>
<accession>A0A8H3HTA9</accession>
<dbReference type="PANTHER" id="PTHR32251">
    <property type="entry name" value="3-OXO-5-ALPHA-STEROID 4-DEHYDROGENASE"/>
    <property type="match status" value="1"/>
</dbReference>
<keyword evidence="1" id="KW-1133">Transmembrane helix</keyword>
<keyword evidence="1" id="KW-0812">Transmembrane</keyword>
<dbReference type="EMBL" id="CAJMXA010004073">
    <property type="protein sequence ID" value="CAE6533658.1"/>
    <property type="molecule type" value="Genomic_DNA"/>
</dbReference>